<protein>
    <submittedName>
        <fullName evidence="2">Short-chain dehydrogenase</fullName>
    </submittedName>
</protein>
<evidence type="ECO:0000256" key="1">
    <source>
        <dbReference type="SAM" id="Phobius"/>
    </source>
</evidence>
<dbReference type="OrthoDB" id="2454818at2"/>
<gene>
    <name evidence="2" type="ORF">EC501_11280</name>
</gene>
<dbReference type="AlphaFoldDB" id="A0A3M8H809"/>
<reference evidence="2 3" key="1">
    <citation type="journal article" date="2014" name="Int. J. Syst. Evol. Microbiol.">
        <title>Lysinibacillus halotolerans sp. nov., isolated from saline-alkaline soil.</title>
        <authorList>
            <person name="Kong D."/>
            <person name="Wang Y."/>
            <person name="Zhao B."/>
            <person name="Li Y."/>
            <person name="Song J."/>
            <person name="Zhai Y."/>
            <person name="Zhang C."/>
            <person name="Wang H."/>
            <person name="Chen X."/>
            <person name="Zhao B."/>
            <person name="Ruan Z."/>
        </authorList>
    </citation>
    <scope>NUCLEOTIDE SEQUENCE [LARGE SCALE GENOMIC DNA]</scope>
    <source>
        <strain evidence="2 3">MCCC 1A12703</strain>
    </source>
</reference>
<keyword evidence="3" id="KW-1185">Reference proteome</keyword>
<keyword evidence="1" id="KW-0472">Membrane</keyword>
<feature type="transmembrane region" description="Helical" evidence="1">
    <location>
        <begin position="6"/>
        <end position="27"/>
    </location>
</feature>
<dbReference type="RefSeq" id="WP_122972402.1">
    <property type="nucleotide sequence ID" value="NZ_RHLQ01000026.1"/>
</dbReference>
<proteinExistence type="predicted"/>
<dbReference type="Proteomes" id="UP000279909">
    <property type="component" value="Unassembled WGS sequence"/>
</dbReference>
<comment type="caution">
    <text evidence="2">The sequence shown here is derived from an EMBL/GenBank/DDBJ whole genome shotgun (WGS) entry which is preliminary data.</text>
</comment>
<evidence type="ECO:0000313" key="3">
    <source>
        <dbReference type="Proteomes" id="UP000279909"/>
    </source>
</evidence>
<organism evidence="2 3">
    <name type="scientific">Lysinibacillus halotolerans</name>
    <dbReference type="NCBI Taxonomy" id="1368476"/>
    <lineage>
        <taxon>Bacteria</taxon>
        <taxon>Bacillati</taxon>
        <taxon>Bacillota</taxon>
        <taxon>Bacilli</taxon>
        <taxon>Bacillales</taxon>
        <taxon>Bacillaceae</taxon>
        <taxon>Lysinibacillus</taxon>
    </lineage>
</organism>
<dbReference type="EMBL" id="RHLQ01000026">
    <property type="protein sequence ID" value="RNC98419.1"/>
    <property type="molecule type" value="Genomic_DNA"/>
</dbReference>
<accession>A0A3M8H809</accession>
<feature type="transmembrane region" description="Helical" evidence="1">
    <location>
        <begin position="50"/>
        <end position="74"/>
    </location>
</feature>
<keyword evidence="1" id="KW-0812">Transmembrane</keyword>
<name>A0A3M8H809_9BACI</name>
<evidence type="ECO:0000313" key="2">
    <source>
        <dbReference type="EMBL" id="RNC98419.1"/>
    </source>
</evidence>
<sequence length="79" mass="9041">MGMWTIPMIITVILIIAVSYFLTAGVMKKARQRASATDTPINKMVKEHPVAMNPIIIMYLIFGLFAGIMIFYYWSIYGY</sequence>
<keyword evidence="1" id="KW-1133">Transmembrane helix</keyword>